<evidence type="ECO:0000313" key="3">
    <source>
        <dbReference type="Proteomes" id="UP001058271"/>
    </source>
</evidence>
<reference evidence="2" key="1">
    <citation type="submission" date="2021-04" db="EMBL/GenBank/DDBJ databases">
        <title>Biosynthetic gene clusters of Dactylosporangioum roseum.</title>
        <authorList>
            <person name="Hartkoorn R.C."/>
            <person name="Beaudoing E."/>
            <person name="Hot D."/>
            <person name="Moureu S."/>
        </authorList>
    </citation>
    <scope>NUCLEOTIDE SEQUENCE</scope>
    <source>
        <strain evidence="2">NRRL B-16295</strain>
    </source>
</reference>
<feature type="compositionally biased region" description="Basic residues" evidence="1">
    <location>
        <begin position="49"/>
        <end position="62"/>
    </location>
</feature>
<feature type="region of interest" description="Disordered" evidence="1">
    <location>
        <begin position="30"/>
        <end position="62"/>
    </location>
</feature>
<gene>
    <name evidence="2" type="ORF">Drose_16260</name>
</gene>
<dbReference type="RefSeq" id="WP_260729060.1">
    <property type="nucleotide sequence ID" value="NZ_BAAABS010000012.1"/>
</dbReference>
<dbReference type="EMBL" id="CP073721">
    <property type="protein sequence ID" value="UWZ39634.1"/>
    <property type="molecule type" value="Genomic_DNA"/>
</dbReference>
<keyword evidence="3" id="KW-1185">Reference proteome</keyword>
<organism evidence="2 3">
    <name type="scientific">Dactylosporangium roseum</name>
    <dbReference type="NCBI Taxonomy" id="47989"/>
    <lineage>
        <taxon>Bacteria</taxon>
        <taxon>Bacillati</taxon>
        <taxon>Actinomycetota</taxon>
        <taxon>Actinomycetes</taxon>
        <taxon>Micromonosporales</taxon>
        <taxon>Micromonosporaceae</taxon>
        <taxon>Dactylosporangium</taxon>
    </lineage>
</organism>
<dbReference type="Proteomes" id="UP001058271">
    <property type="component" value="Chromosome"/>
</dbReference>
<accession>A0ABY5ZD87</accession>
<evidence type="ECO:0000313" key="2">
    <source>
        <dbReference type="EMBL" id="UWZ39634.1"/>
    </source>
</evidence>
<protein>
    <submittedName>
        <fullName evidence="2">Uncharacterized protein</fullName>
    </submittedName>
</protein>
<proteinExistence type="predicted"/>
<evidence type="ECO:0000256" key="1">
    <source>
        <dbReference type="SAM" id="MobiDB-lite"/>
    </source>
</evidence>
<name>A0ABY5ZD87_9ACTN</name>
<sequence>MVVPVSPRRTTFGAGFGEQDRQMVPDLVFGGGQAQQHGKHVPGFTDRRRLPRQRHRHHQPHP</sequence>